<keyword evidence="6" id="KW-0249">Electron transport</keyword>
<keyword evidence="7" id="KW-0520">NAD</keyword>
<dbReference type="GO" id="GO:0016020">
    <property type="term" value="C:membrane"/>
    <property type="evidence" value="ECO:0007669"/>
    <property type="project" value="UniProtKB-SubCell"/>
</dbReference>
<name>A0A1A8LKI3_9TELE</name>
<evidence type="ECO:0000256" key="5">
    <source>
        <dbReference type="ARBA" id="ARBA00022967"/>
    </source>
</evidence>
<evidence type="ECO:0000259" key="11">
    <source>
        <dbReference type="Pfam" id="PF06455"/>
    </source>
</evidence>
<evidence type="ECO:0000256" key="6">
    <source>
        <dbReference type="ARBA" id="ARBA00022982"/>
    </source>
</evidence>
<keyword evidence="9" id="KW-0812">Transmembrane</keyword>
<proteinExistence type="predicted"/>
<gene>
    <name evidence="12" type="primary">CYTB</name>
</gene>
<evidence type="ECO:0000256" key="4">
    <source>
        <dbReference type="ARBA" id="ARBA00022660"/>
    </source>
</evidence>
<comment type="subcellular location">
    <subcellularLocation>
        <location evidence="1">Membrane</location>
        <topology evidence="1">Multi-pass membrane protein</topology>
    </subcellularLocation>
</comment>
<evidence type="ECO:0000313" key="12">
    <source>
        <dbReference type="EMBL" id="SBR45117.1"/>
    </source>
</evidence>
<dbReference type="InterPro" id="IPR010934">
    <property type="entry name" value="NADH_DH_su5_C"/>
</dbReference>
<evidence type="ECO:0000256" key="8">
    <source>
        <dbReference type="ARBA" id="ARBA00049551"/>
    </source>
</evidence>
<evidence type="ECO:0000256" key="3">
    <source>
        <dbReference type="ARBA" id="ARBA00022448"/>
    </source>
</evidence>
<dbReference type="EMBL" id="HAEF01007658">
    <property type="protein sequence ID" value="SBR45117.1"/>
    <property type="molecule type" value="Transcribed_RNA"/>
</dbReference>
<evidence type="ECO:0000256" key="2">
    <source>
        <dbReference type="ARBA" id="ARBA00012944"/>
    </source>
</evidence>
<keyword evidence="4" id="KW-0679">Respiratory chain</keyword>
<sequence>FFLSILPLKPSPYPRARRMLATDGYYYTQPFRSPTLKYGSPSCLRWRLRLDFLRSYRISWTTCNHRIFIFSSSIIHALNDEQDIRKIGGLNYLLPVTSSCLIIGSLALMAYSLRIVYYVPMGNPRFNCLSPINENNNAIINPLKRLA</sequence>
<feature type="transmembrane region" description="Helical" evidence="9">
    <location>
        <begin position="92"/>
        <end position="117"/>
    </location>
</feature>
<reference evidence="12" key="2">
    <citation type="submission" date="2016-06" db="EMBL/GenBank/DDBJ databases">
        <title>The genome of a short-lived fish provides insights into sex chromosome evolution and the genetic control of aging.</title>
        <authorList>
            <person name="Reichwald K."/>
            <person name="Felder M."/>
            <person name="Petzold A."/>
            <person name="Koch P."/>
            <person name="Groth M."/>
            <person name="Platzer M."/>
        </authorList>
    </citation>
    <scope>NUCLEOTIDE SEQUENCE</scope>
    <source>
        <tissue evidence="12">Brain</tissue>
    </source>
</reference>
<dbReference type="Pfam" id="PF00361">
    <property type="entry name" value="Proton_antipo_M"/>
    <property type="match status" value="1"/>
</dbReference>
<feature type="non-terminal residue" evidence="12">
    <location>
        <position position="1"/>
    </location>
</feature>
<keyword evidence="9" id="KW-0472">Membrane</keyword>
<dbReference type="InterPro" id="IPR001750">
    <property type="entry name" value="ND/Mrp_TM"/>
</dbReference>
<dbReference type="EC" id="7.1.1.2" evidence="2"/>
<evidence type="ECO:0000256" key="7">
    <source>
        <dbReference type="ARBA" id="ARBA00023027"/>
    </source>
</evidence>
<accession>A0A1A8LKI3</accession>
<feature type="domain" description="NADH:quinone oxidoreductase/Mrp antiporter transmembrane" evidence="10">
    <location>
        <begin position="57"/>
        <end position="110"/>
    </location>
</feature>
<organism evidence="12">
    <name type="scientific">Nothobranchius pienaari</name>
    <dbReference type="NCBI Taxonomy" id="704102"/>
    <lineage>
        <taxon>Eukaryota</taxon>
        <taxon>Metazoa</taxon>
        <taxon>Chordata</taxon>
        <taxon>Craniata</taxon>
        <taxon>Vertebrata</taxon>
        <taxon>Euteleostomi</taxon>
        <taxon>Actinopterygii</taxon>
        <taxon>Neopterygii</taxon>
        <taxon>Teleostei</taxon>
        <taxon>Neoteleostei</taxon>
        <taxon>Acanthomorphata</taxon>
        <taxon>Ovalentaria</taxon>
        <taxon>Atherinomorphae</taxon>
        <taxon>Cyprinodontiformes</taxon>
        <taxon>Nothobranchiidae</taxon>
        <taxon>Nothobranchius</taxon>
    </lineage>
</organism>
<comment type="catalytic activity">
    <reaction evidence="8">
        <text>a ubiquinone + NADH + 5 H(+)(in) = a ubiquinol + NAD(+) + 4 H(+)(out)</text>
        <dbReference type="Rhea" id="RHEA:29091"/>
        <dbReference type="Rhea" id="RHEA-COMP:9565"/>
        <dbReference type="Rhea" id="RHEA-COMP:9566"/>
        <dbReference type="ChEBI" id="CHEBI:15378"/>
        <dbReference type="ChEBI" id="CHEBI:16389"/>
        <dbReference type="ChEBI" id="CHEBI:17976"/>
        <dbReference type="ChEBI" id="CHEBI:57540"/>
        <dbReference type="ChEBI" id="CHEBI:57945"/>
        <dbReference type="EC" id="7.1.1.2"/>
    </reaction>
</comment>
<evidence type="ECO:0000259" key="10">
    <source>
        <dbReference type="Pfam" id="PF00361"/>
    </source>
</evidence>
<dbReference type="GO" id="GO:0008137">
    <property type="term" value="F:NADH dehydrogenase (ubiquinone) activity"/>
    <property type="evidence" value="ECO:0007669"/>
    <property type="project" value="UniProtKB-EC"/>
</dbReference>
<evidence type="ECO:0000256" key="9">
    <source>
        <dbReference type="SAM" id="Phobius"/>
    </source>
</evidence>
<feature type="domain" description="NADH dehydrogenase subunit 5 C-terminal" evidence="11">
    <location>
        <begin position="111"/>
        <end position="147"/>
    </location>
</feature>
<keyword evidence="5" id="KW-1278">Translocase</keyword>
<protein>
    <recommendedName>
        <fullName evidence="2">NADH:ubiquinone reductase (H(+)-translocating)</fullName>
        <ecNumber evidence="2">7.1.1.2</ecNumber>
    </recommendedName>
</protein>
<reference evidence="12" key="1">
    <citation type="submission" date="2016-05" db="EMBL/GenBank/DDBJ databases">
        <authorList>
            <person name="Lavstsen T."/>
            <person name="Jespersen J.S."/>
        </authorList>
    </citation>
    <scope>NUCLEOTIDE SEQUENCE</scope>
    <source>
        <tissue evidence="12">Brain</tissue>
    </source>
</reference>
<evidence type="ECO:0000256" key="1">
    <source>
        <dbReference type="ARBA" id="ARBA00004141"/>
    </source>
</evidence>
<keyword evidence="3" id="KW-0813">Transport</keyword>
<keyword evidence="9" id="KW-1133">Transmembrane helix</keyword>
<dbReference type="Pfam" id="PF06455">
    <property type="entry name" value="NADH5_C"/>
    <property type="match status" value="1"/>
</dbReference>
<dbReference type="AlphaFoldDB" id="A0A1A8LKI3"/>